<proteinExistence type="predicted"/>
<dbReference type="Gene3D" id="3.40.50.620">
    <property type="entry name" value="HUPs"/>
    <property type="match status" value="1"/>
</dbReference>
<keyword evidence="2" id="KW-0808">Transferase</keyword>
<sequence length="407" mass="46267">MVSSSSAATPAPAPTSSSTTHTGTYRQCTRCIMDTTVPGIRFDGRGECNFCQLHDKLDRAFPLGEVGHRHVAAMAEDMKRLGKGKKYDCVLGVSGGRDSSFTLWYCVVKLGLRPLAVHFNDGFGNPVAGENMVKACRKLGVEMRTITSDWRESKDLKIAFLKASTPDMEEGTDLGIATALYGVAAKEGIQRIVIGQSFRTEGIAPLSWNYLDGKYLKAVHRQFGTVPLRPWKPDDPGFHLDLKEMFYYTFVRRIKTVTLLYHIDYVRADVDELLVRELQWVNPGAHYFDDLYQSVIYYLNRTKFGIDRRLFNYSALVRSGQMPRAVALEKVSHINAIEDEKVINLCIKRLGLTRKEFEQIVATPPKTFRAYPNNYELIRLLRWPIKFLSQFRLIPESAYDKYFNCGT</sequence>
<organism evidence="2 3">
    <name type="scientific">Hymenobacter mucosus</name>
    <dbReference type="NCBI Taxonomy" id="1411120"/>
    <lineage>
        <taxon>Bacteria</taxon>
        <taxon>Pseudomonadati</taxon>
        <taxon>Bacteroidota</taxon>
        <taxon>Cytophagia</taxon>
        <taxon>Cytophagales</taxon>
        <taxon>Hymenobacteraceae</taxon>
        <taxon>Hymenobacter</taxon>
    </lineage>
</organism>
<keyword evidence="3" id="KW-1185">Reference proteome</keyword>
<evidence type="ECO:0000313" key="2">
    <source>
        <dbReference type="EMBL" id="SNR31803.1"/>
    </source>
</evidence>
<feature type="region of interest" description="Disordered" evidence="1">
    <location>
        <begin position="1"/>
        <end position="22"/>
    </location>
</feature>
<reference evidence="3" key="1">
    <citation type="submission" date="2017-06" db="EMBL/GenBank/DDBJ databases">
        <authorList>
            <person name="Varghese N."/>
            <person name="Submissions S."/>
        </authorList>
    </citation>
    <scope>NUCLEOTIDE SEQUENCE [LARGE SCALE GENOMIC DNA]</scope>
    <source>
        <strain evidence="3">DSM 28041</strain>
    </source>
</reference>
<name>A0A238VDP0_9BACT</name>
<dbReference type="RefSeq" id="WP_089331494.1">
    <property type="nucleotide sequence ID" value="NZ_FZNS01000001.1"/>
</dbReference>
<feature type="compositionally biased region" description="Low complexity" evidence="1">
    <location>
        <begin position="1"/>
        <end position="20"/>
    </location>
</feature>
<dbReference type="Proteomes" id="UP000198310">
    <property type="component" value="Unassembled WGS sequence"/>
</dbReference>
<dbReference type="AlphaFoldDB" id="A0A238VDP0"/>
<dbReference type="InterPro" id="IPR020022">
    <property type="entry name" value="N-acetyl_sugar_amidoTrfase"/>
</dbReference>
<dbReference type="InterPro" id="IPR014729">
    <property type="entry name" value="Rossmann-like_a/b/a_fold"/>
</dbReference>
<evidence type="ECO:0000313" key="3">
    <source>
        <dbReference type="Proteomes" id="UP000198310"/>
    </source>
</evidence>
<dbReference type="GO" id="GO:0016740">
    <property type="term" value="F:transferase activity"/>
    <property type="evidence" value="ECO:0007669"/>
    <property type="project" value="UniProtKB-KW"/>
</dbReference>
<protein>
    <submittedName>
        <fullName evidence="2">N-acetyl sugar amidotransferase</fullName>
    </submittedName>
</protein>
<evidence type="ECO:0000256" key="1">
    <source>
        <dbReference type="SAM" id="MobiDB-lite"/>
    </source>
</evidence>
<dbReference type="SUPFAM" id="SSF52402">
    <property type="entry name" value="Adenine nucleotide alpha hydrolases-like"/>
    <property type="match status" value="1"/>
</dbReference>
<dbReference type="NCBIfam" id="TIGR03573">
    <property type="entry name" value="WbuX"/>
    <property type="match status" value="1"/>
</dbReference>
<gene>
    <name evidence="2" type="ORF">SAMN06269173_101424</name>
</gene>
<dbReference type="EMBL" id="FZNS01000001">
    <property type="protein sequence ID" value="SNR31803.1"/>
    <property type="molecule type" value="Genomic_DNA"/>
</dbReference>
<accession>A0A238VDP0</accession>